<name>A0A8J3LMQ7_9ACTN</name>
<dbReference type="InterPro" id="IPR023214">
    <property type="entry name" value="HAD_sf"/>
</dbReference>
<dbReference type="AlphaFoldDB" id="A0A8J3LMQ7"/>
<dbReference type="Proteomes" id="UP000660339">
    <property type="component" value="Unassembled WGS sequence"/>
</dbReference>
<dbReference type="GO" id="GO:0008967">
    <property type="term" value="F:phosphoglycolate phosphatase activity"/>
    <property type="evidence" value="ECO:0007669"/>
    <property type="project" value="TreeGrafter"/>
</dbReference>
<dbReference type="SFLD" id="SFLDS00003">
    <property type="entry name" value="Haloacid_Dehalogenase"/>
    <property type="match status" value="1"/>
</dbReference>
<dbReference type="InterPro" id="IPR036412">
    <property type="entry name" value="HAD-like_sf"/>
</dbReference>
<dbReference type="SUPFAM" id="SSF56784">
    <property type="entry name" value="HAD-like"/>
    <property type="match status" value="1"/>
</dbReference>
<proteinExistence type="predicted"/>
<reference evidence="1" key="1">
    <citation type="submission" date="2021-01" db="EMBL/GenBank/DDBJ databases">
        <title>Whole genome shotgun sequence of Catellatospora methionotrophica NBRC 14553.</title>
        <authorList>
            <person name="Komaki H."/>
            <person name="Tamura T."/>
        </authorList>
    </citation>
    <scope>NUCLEOTIDE SEQUENCE</scope>
    <source>
        <strain evidence="1">NBRC 14553</strain>
    </source>
</reference>
<dbReference type="SFLD" id="SFLDG01129">
    <property type="entry name" value="C1.5:_HAD__Beta-PGM__Phosphata"/>
    <property type="match status" value="1"/>
</dbReference>
<evidence type="ECO:0000313" key="2">
    <source>
        <dbReference type="Proteomes" id="UP000660339"/>
    </source>
</evidence>
<dbReference type="Pfam" id="PF12710">
    <property type="entry name" value="HAD"/>
    <property type="match status" value="1"/>
</dbReference>
<dbReference type="GO" id="GO:0006281">
    <property type="term" value="P:DNA repair"/>
    <property type="evidence" value="ECO:0007669"/>
    <property type="project" value="TreeGrafter"/>
</dbReference>
<gene>
    <name evidence="1" type="ORF">Cme02nite_64880</name>
</gene>
<dbReference type="EMBL" id="BONJ01000037">
    <property type="protein sequence ID" value="GIG18156.1"/>
    <property type="molecule type" value="Genomic_DNA"/>
</dbReference>
<dbReference type="Gene3D" id="1.10.150.240">
    <property type="entry name" value="Putative phosphatase, domain 2"/>
    <property type="match status" value="1"/>
</dbReference>
<dbReference type="InterPro" id="IPR023198">
    <property type="entry name" value="PGP-like_dom2"/>
</dbReference>
<comment type="caution">
    <text evidence="1">The sequence shown here is derived from an EMBL/GenBank/DDBJ whole genome shotgun (WGS) entry which is preliminary data.</text>
</comment>
<dbReference type="GO" id="GO:0005829">
    <property type="term" value="C:cytosol"/>
    <property type="evidence" value="ECO:0007669"/>
    <property type="project" value="TreeGrafter"/>
</dbReference>
<protein>
    <submittedName>
        <fullName evidence="1">Haloacid dehalogenase</fullName>
    </submittedName>
</protein>
<sequence length="230" mass="24208">MLVLWDLDHTLLETGGVDREIWFALCAQLLGLPVAPAEVVPGSTAPQLLRAILVQRGATPDEADRLLPDALRLELEFLTARRDELRRRGRAMPGALAAIAVLAGRPDVLQSVLTGNQRPGAEAKLGAYALLGSLDLDIGAYGSDDSHRPALVEVARKRAEAAQPLPISAEQIVLIGDSLLDIDAAHRNGARVVAVATGEITAEQLRAAGADAVLDDLTDTGAFLAAVLGR</sequence>
<evidence type="ECO:0000313" key="1">
    <source>
        <dbReference type="EMBL" id="GIG18156.1"/>
    </source>
</evidence>
<dbReference type="InterPro" id="IPR050155">
    <property type="entry name" value="HAD-like_hydrolase_sf"/>
</dbReference>
<dbReference type="Gene3D" id="3.40.50.1000">
    <property type="entry name" value="HAD superfamily/HAD-like"/>
    <property type="match status" value="1"/>
</dbReference>
<accession>A0A8J3LMQ7</accession>
<dbReference type="PANTHER" id="PTHR43434:SF1">
    <property type="entry name" value="PHOSPHOGLYCOLATE PHOSPHATASE"/>
    <property type="match status" value="1"/>
</dbReference>
<keyword evidence="2" id="KW-1185">Reference proteome</keyword>
<organism evidence="1 2">
    <name type="scientific">Catellatospora methionotrophica</name>
    <dbReference type="NCBI Taxonomy" id="121620"/>
    <lineage>
        <taxon>Bacteria</taxon>
        <taxon>Bacillati</taxon>
        <taxon>Actinomycetota</taxon>
        <taxon>Actinomycetes</taxon>
        <taxon>Micromonosporales</taxon>
        <taxon>Micromonosporaceae</taxon>
        <taxon>Catellatospora</taxon>
    </lineage>
</organism>
<dbReference type="PANTHER" id="PTHR43434">
    <property type="entry name" value="PHOSPHOGLYCOLATE PHOSPHATASE"/>
    <property type="match status" value="1"/>
</dbReference>